<dbReference type="PANTHER" id="PTHR13061">
    <property type="entry name" value="DYNACTIN SUBUNIT P25"/>
    <property type="match status" value="1"/>
</dbReference>
<dbReference type="EMBL" id="QJKJ01013442">
    <property type="protein sequence ID" value="RDX66419.1"/>
    <property type="molecule type" value="Genomic_DNA"/>
</dbReference>
<reference evidence="1" key="1">
    <citation type="submission" date="2018-05" db="EMBL/GenBank/DDBJ databases">
        <title>Draft genome of Mucuna pruriens seed.</title>
        <authorList>
            <person name="Nnadi N.E."/>
            <person name="Vos R."/>
            <person name="Hasami M.H."/>
            <person name="Devisetty U.K."/>
            <person name="Aguiy J.C."/>
        </authorList>
    </citation>
    <scope>NUCLEOTIDE SEQUENCE [LARGE SCALE GENOMIC DNA]</scope>
    <source>
        <strain evidence="1">JCA_2017</strain>
    </source>
</reference>
<dbReference type="Proteomes" id="UP000257109">
    <property type="component" value="Unassembled WGS sequence"/>
</dbReference>
<sequence>MQTLGRAIYNVGFWIRETRQAIDRLGSRLQGSYYFEEQLSRHQTLMNIFDKAPFVDKDVFVAPREEEKGESRKISNSVLRGDVNSIRVGTRTNIQDNSLVHIAKSNLSGK</sequence>
<organism evidence="1 2">
    <name type="scientific">Mucuna pruriens</name>
    <name type="common">Velvet bean</name>
    <name type="synonym">Dolichos pruriens</name>
    <dbReference type="NCBI Taxonomy" id="157652"/>
    <lineage>
        <taxon>Eukaryota</taxon>
        <taxon>Viridiplantae</taxon>
        <taxon>Streptophyta</taxon>
        <taxon>Embryophyta</taxon>
        <taxon>Tracheophyta</taxon>
        <taxon>Spermatophyta</taxon>
        <taxon>Magnoliopsida</taxon>
        <taxon>eudicotyledons</taxon>
        <taxon>Gunneridae</taxon>
        <taxon>Pentapetalae</taxon>
        <taxon>rosids</taxon>
        <taxon>fabids</taxon>
        <taxon>Fabales</taxon>
        <taxon>Fabaceae</taxon>
        <taxon>Papilionoideae</taxon>
        <taxon>50 kb inversion clade</taxon>
        <taxon>NPAAA clade</taxon>
        <taxon>indigoferoid/millettioid clade</taxon>
        <taxon>Phaseoleae</taxon>
        <taxon>Mucuna</taxon>
    </lineage>
</organism>
<proteinExistence type="predicted"/>
<name>A0A371EKH1_MUCPR</name>
<comment type="caution">
    <text evidence="1">The sequence shown here is derived from an EMBL/GenBank/DDBJ whole genome shotgun (WGS) entry which is preliminary data.</text>
</comment>
<evidence type="ECO:0000313" key="2">
    <source>
        <dbReference type="Proteomes" id="UP000257109"/>
    </source>
</evidence>
<dbReference type="PANTHER" id="PTHR13061:SF54">
    <property type="entry name" value="GAMMA CARBONIC ANHYDRASE 2, MITOCHONDRIAL"/>
    <property type="match status" value="1"/>
</dbReference>
<feature type="non-terminal residue" evidence="1">
    <location>
        <position position="110"/>
    </location>
</feature>
<dbReference type="OrthoDB" id="1625362at2759"/>
<feature type="non-terminal residue" evidence="1">
    <location>
        <position position="1"/>
    </location>
</feature>
<dbReference type="AlphaFoldDB" id="A0A371EKH1"/>
<accession>A0A371EKH1</accession>
<gene>
    <name evidence="1" type="primary">GAMMACA1</name>
    <name evidence="1" type="ORF">CR513_54814</name>
</gene>
<dbReference type="InterPro" id="IPR050484">
    <property type="entry name" value="Transf_Hexapept/Carb_Anhydrase"/>
</dbReference>
<protein>
    <submittedName>
        <fullName evidence="1">Gamma carbonic anhydrase 1, mitochondrial</fullName>
    </submittedName>
</protein>
<dbReference type="STRING" id="157652.A0A371EKH1"/>
<evidence type="ECO:0000313" key="1">
    <source>
        <dbReference type="EMBL" id="RDX66419.1"/>
    </source>
</evidence>
<keyword evidence="2" id="KW-1185">Reference proteome</keyword>